<comment type="catalytic activity">
    <reaction evidence="5">
        <text>L-arginyl-[protein] + ATP = N(omega)-phospho-L-arginyl-[protein] + ADP + H(+)</text>
        <dbReference type="Rhea" id="RHEA:43384"/>
        <dbReference type="Rhea" id="RHEA-COMP:10532"/>
        <dbReference type="Rhea" id="RHEA-COMP:10533"/>
        <dbReference type="ChEBI" id="CHEBI:15378"/>
        <dbReference type="ChEBI" id="CHEBI:29965"/>
        <dbReference type="ChEBI" id="CHEBI:30616"/>
        <dbReference type="ChEBI" id="CHEBI:83226"/>
        <dbReference type="ChEBI" id="CHEBI:456216"/>
        <dbReference type="EC" id="2.7.14.1"/>
    </reaction>
</comment>
<evidence type="ECO:0000256" key="5">
    <source>
        <dbReference type="HAMAP-Rule" id="MF_00602"/>
    </source>
</evidence>
<dbReference type="PROSITE" id="PS51510">
    <property type="entry name" value="PHOSPHAGEN_KINASE_C"/>
    <property type="match status" value="1"/>
</dbReference>
<comment type="similarity">
    <text evidence="5 6">Belongs to the ATP:guanido phosphotransferase family.</text>
</comment>
<name>A0A9X2MKY0_9FIRM</name>
<feature type="binding site" evidence="5 6">
    <location>
        <position position="122"/>
    </location>
    <ligand>
        <name>ATP</name>
        <dbReference type="ChEBI" id="CHEBI:30616"/>
    </ligand>
</feature>
<keyword evidence="2 5" id="KW-0547">Nucleotide-binding</keyword>
<gene>
    <name evidence="5" type="primary">mcsB</name>
    <name evidence="8" type="ORF">NSA23_15105</name>
</gene>
<feature type="binding site" evidence="5 6">
    <location>
        <begin position="25"/>
        <end position="29"/>
    </location>
    <ligand>
        <name>ATP</name>
        <dbReference type="ChEBI" id="CHEBI:30616"/>
    </ligand>
</feature>
<evidence type="ECO:0000256" key="6">
    <source>
        <dbReference type="PROSITE-ProRule" id="PRU00843"/>
    </source>
</evidence>
<dbReference type="InterPro" id="IPR014746">
    <property type="entry name" value="Gln_synth/guanido_kin_cat_dom"/>
</dbReference>
<dbReference type="CDD" id="cd07930">
    <property type="entry name" value="bacterial_phosphagen_kinase"/>
    <property type="match status" value="1"/>
</dbReference>
<dbReference type="InterPro" id="IPR022414">
    <property type="entry name" value="ATP-guanido_PTrfase_cat"/>
</dbReference>
<dbReference type="Proteomes" id="UP001142078">
    <property type="component" value="Unassembled WGS sequence"/>
</dbReference>
<feature type="domain" description="Phosphagen kinase C-terminal" evidence="7">
    <location>
        <begin position="22"/>
        <end position="251"/>
    </location>
</feature>
<dbReference type="GO" id="GO:1990424">
    <property type="term" value="F:protein arginine kinase activity"/>
    <property type="evidence" value="ECO:0007669"/>
    <property type="project" value="UniProtKB-EC"/>
</dbReference>
<comment type="caution">
    <text evidence="8">The sequence shown here is derived from an EMBL/GenBank/DDBJ whole genome shotgun (WGS) entry which is preliminary data.</text>
</comment>
<dbReference type="GO" id="GO:0005615">
    <property type="term" value="C:extracellular space"/>
    <property type="evidence" value="ECO:0007669"/>
    <property type="project" value="TreeGrafter"/>
</dbReference>
<proteinExistence type="inferred from homology"/>
<keyword evidence="9" id="KW-1185">Reference proteome</keyword>
<dbReference type="Gene3D" id="3.30.590.10">
    <property type="entry name" value="Glutamine synthetase/guanido kinase, catalytic domain"/>
    <property type="match status" value="1"/>
</dbReference>
<evidence type="ECO:0000256" key="3">
    <source>
        <dbReference type="ARBA" id="ARBA00022777"/>
    </source>
</evidence>
<reference evidence="8" key="1">
    <citation type="submission" date="2022-07" db="EMBL/GenBank/DDBJ databases">
        <title>Enhanced cultured diversity of the mouse gut microbiota enables custom-made synthetic communities.</title>
        <authorList>
            <person name="Afrizal A."/>
        </authorList>
    </citation>
    <scope>NUCLEOTIDE SEQUENCE</scope>
    <source>
        <strain evidence="8">DSM 29482</strain>
    </source>
</reference>
<feature type="short sequence motif" description="RDXXRA motif of the pArg binding pocket involved in allosteric regulation" evidence="5">
    <location>
        <begin position="334"/>
        <end position="339"/>
    </location>
</feature>
<dbReference type="GO" id="GO:0046314">
    <property type="term" value="P:phosphocreatine biosynthetic process"/>
    <property type="evidence" value="ECO:0007669"/>
    <property type="project" value="InterPro"/>
</dbReference>
<dbReference type="PANTHER" id="PTHR11547:SF38">
    <property type="entry name" value="ARGININE KINASE 1-RELATED"/>
    <property type="match status" value="1"/>
</dbReference>
<dbReference type="GO" id="GO:0004111">
    <property type="term" value="F:creatine kinase activity"/>
    <property type="evidence" value="ECO:0007669"/>
    <property type="project" value="InterPro"/>
</dbReference>
<evidence type="ECO:0000256" key="1">
    <source>
        <dbReference type="ARBA" id="ARBA00022679"/>
    </source>
</evidence>
<dbReference type="EMBL" id="JANJZL010000017">
    <property type="protein sequence ID" value="MCR2045428.1"/>
    <property type="molecule type" value="Genomic_DNA"/>
</dbReference>
<feature type="binding site" evidence="5 6">
    <location>
        <position position="88"/>
    </location>
    <ligand>
        <name>ATP</name>
        <dbReference type="ChEBI" id="CHEBI:30616"/>
    </ligand>
</feature>
<evidence type="ECO:0000313" key="8">
    <source>
        <dbReference type="EMBL" id="MCR2045428.1"/>
    </source>
</evidence>
<keyword evidence="1 5" id="KW-0808">Transferase</keyword>
<feature type="binding site" evidence="5 6">
    <location>
        <begin position="173"/>
        <end position="177"/>
    </location>
    <ligand>
        <name>ATP</name>
        <dbReference type="ChEBI" id="CHEBI:30616"/>
    </ligand>
</feature>
<dbReference type="InterPro" id="IPR023660">
    <property type="entry name" value="Arg_Kinase"/>
</dbReference>
<dbReference type="AlphaFoldDB" id="A0A9X2MKY0"/>
<keyword evidence="4 5" id="KW-0067">ATP-binding</keyword>
<dbReference type="InterPro" id="IPR000749">
    <property type="entry name" value="ATP-guanido_PTrfase"/>
</dbReference>
<comment type="function">
    <text evidence="5">Catalyzes the specific phosphorylation of arginine residues in proteins.</text>
</comment>
<dbReference type="EC" id="2.7.14.1" evidence="5"/>
<protein>
    <recommendedName>
        <fullName evidence="5">Protein-arginine kinase</fullName>
        <ecNumber evidence="5">2.7.14.1</ecNumber>
    </recommendedName>
</protein>
<comment type="activity regulation">
    <text evidence="5">Appears to be allosterically activated by the binding of pArg-containing polypeptides to the pArg-binding pocket localized in the C-terminal domain of McsB.</text>
</comment>
<dbReference type="SUPFAM" id="SSF55931">
    <property type="entry name" value="Glutamine synthetase/guanido kinase"/>
    <property type="match status" value="1"/>
</dbReference>
<evidence type="ECO:0000256" key="4">
    <source>
        <dbReference type="ARBA" id="ARBA00022840"/>
    </source>
</evidence>
<dbReference type="HAMAP" id="MF_00602">
    <property type="entry name" value="Prot_Arg_kinase"/>
    <property type="match status" value="1"/>
</dbReference>
<evidence type="ECO:0000313" key="9">
    <source>
        <dbReference type="Proteomes" id="UP001142078"/>
    </source>
</evidence>
<feature type="binding site" evidence="5 6">
    <location>
        <begin position="204"/>
        <end position="209"/>
    </location>
    <ligand>
        <name>ATP</name>
        <dbReference type="ChEBI" id="CHEBI:30616"/>
    </ligand>
</feature>
<evidence type="ECO:0000256" key="2">
    <source>
        <dbReference type="ARBA" id="ARBA00022741"/>
    </source>
</evidence>
<dbReference type="NCBIfam" id="NF002194">
    <property type="entry name" value="PRK01059.1-4"/>
    <property type="match status" value="1"/>
</dbReference>
<accession>A0A9X2MKY0</accession>
<evidence type="ECO:0000259" key="7">
    <source>
        <dbReference type="PROSITE" id="PS51510"/>
    </source>
</evidence>
<dbReference type="GO" id="GO:0005524">
    <property type="term" value="F:ATP binding"/>
    <property type="evidence" value="ECO:0007669"/>
    <property type="project" value="UniProtKB-UniRule"/>
</dbReference>
<sequence>MKIIRGGIMVKWLKEKGLEDDVVISSRIRIARNIEEIKFPQSMNKEEVENITKDILNAMRESHKNENYKFYEIGRLSSLEKNMFIEKHLISPNLVQRPDISSFLLRDDEKVTIMINEEDHLRIQTLFPGLNLEEGWKLSNAIDDGLEEYLDFAFDERFGYLTSCPTNTGTGLRASVMLHLPSLVLTGYANNIFQAVGQIGLTVRGLYGEGTKALGNIFQLSNQTTLGETEEEIIQKLKNVAIQIINKEREIRHNLLNTREVEIEDKVLRSLGILKYSRIISSEESMNLFSNVKMGIDMGIITDIEAKDIINLMMLTQPASLQAYFKEDLNTHERDMKRAELIREKI</sequence>
<organism evidence="8 9">
    <name type="scientific">Anaerosalibacter massiliensis</name>
    <dbReference type="NCBI Taxonomy" id="1347392"/>
    <lineage>
        <taxon>Bacteria</taxon>
        <taxon>Bacillati</taxon>
        <taxon>Bacillota</taxon>
        <taxon>Tissierellia</taxon>
        <taxon>Tissierellales</taxon>
        <taxon>Sporanaerobacteraceae</taxon>
        <taxon>Anaerosalibacter</taxon>
    </lineage>
</organism>
<keyword evidence="3 5" id="KW-0418">Kinase</keyword>
<dbReference type="PANTHER" id="PTHR11547">
    <property type="entry name" value="ARGININE OR CREATINE KINASE"/>
    <property type="match status" value="1"/>
</dbReference>
<keyword evidence="5" id="KW-0021">Allosteric enzyme</keyword>
<dbReference type="Pfam" id="PF00217">
    <property type="entry name" value="ATP-gua_Ptrans"/>
    <property type="match status" value="1"/>
</dbReference>